<dbReference type="AlphaFoldDB" id="A0A173MBW7"/>
<dbReference type="EMBL" id="FTOR01000015">
    <property type="protein sequence ID" value="SIT34316.1"/>
    <property type="molecule type" value="Genomic_DNA"/>
</dbReference>
<reference evidence="2" key="1">
    <citation type="submission" date="2017-01" db="EMBL/GenBank/DDBJ databases">
        <authorList>
            <person name="Varghese N."/>
            <person name="Submissions S."/>
        </authorList>
    </citation>
    <scope>NUCLEOTIDE SEQUENCE [LARGE SCALE GENOMIC DNA]</scope>
    <source>
        <strain evidence="2">DSM 21054</strain>
    </source>
</reference>
<evidence type="ECO:0000313" key="1">
    <source>
        <dbReference type="EMBL" id="SIT34316.1"/>
    </source>
</evidence>
<gene>
    <name evidence="1" type="ORF">SAMN05421788_115109</name>
</gene>
<proteinExistence type="predicted"/>
<accession>A0A173MBW7</accession>
<keyword evidence="2" id="KW-1185">Reference proteome</keyword>
<dbReference type="KEGG" id="fln:FLA_1057"/>
<organism evidence="1 2">
    <name type="scientific">Filimonas lacunae</name>
    <dbReference type="NCBI Taxonomy" id="477680"/>
    <lineage>
        <taxon>Bacteria</taxon>
        <taxon>Pseudomonadati</taxon>
        <taxon>Bacteroidota</taxon>
        <taxon>Chitinophagia</taxon>
        <taxon>Chitinophagales</taxon>
        <taxon>Chitinophagaceae</taxon>
        <taxon>Filimonas</taxon>
    </lineage>
</organism>
<name>A0A173MBW7_9BACT</name>
<sequence length="206" mass="23793">MARKMIPLPHILSIYSFERKFRLPMISVRPVYAVIIKLFFLLLLFMLCRTGHAQKITPEQQAIKVVQKYFRTDCKTGVAYSWTRDGNIADRSVGSYQIYEIKGLTWKLKAAELSTVEKNNGYTFRGTITLNAASFRSFTVYGQNVPLDRRHSKGWGEWKEFPQNDYTIIIEKKNGVWKDLDVAHQYAVQISAHDVPKCTNITNPPQ</sequence>
<dbReference type="Proteomes" id="UP000186917">
    <property type="component" value="Unassembled WGS sequence"/>
</dbReference>
<protein>
    <submittedName>
        <fullName evidence="1">Uncharacterized protein</fullName>
    </submittedName>
</protein>
<evidence type="ECO:0000313" key="2">
    <source>
        <dbReference type="Proteomes" id="UP000186917"/>
    </source>
</evidence>